<dbReference type="GO" id="GO:0005975">
    <property type="term" value="P:carbohydrate metabolic process"/>
    <property type="evidence" value="ECO:0007669"/>
    <property type="project" value="InterPro"/>
</dbReference>
<dbReference type="InterPro" id="IPR036569">
    <property type="entry name" value="RpiB_LacA_LacB_sf"/>
</dbReference>
<sequence>MVIYIGADHRGFELKENLKSFLKAKGYQVVDLGAESYDKDDDYPDFASAVARKVSLDYENARGILICASGVGMDVVANKFRNVRSALVLSPDQAFDSRNDDNANVLALAAEYLKPEEAEKIVTVWIETPFAGDEERFRRRLDKISRLELKVTHPVDDEE</sequence>
<dbReference type="STRING" id="1618665.UY55_C0003G0051"/>
<accession>A0A0G1W895</accession>
<dbReference type="NCBIfam" id="TIGR00689">
    <property type="entry name" value="rpiB_lacA_lacB"/>
    <property type="match status" value="1"/>
</dbReference>
<evidence type="ECO:0008006" key="4">
    <source>
        <dbReference type="Google" id="ProtNLM"/>
    </source>
</evidence>
<protein>
    <recommendedName>
        <fullName evidence="4">Ribose 5-phosphate isomerase B</fullName>
    </recommendedName>
</protein>
<reference evidence="2 3" key="1">
    <citation type="journal article" date="2015" name="Nature">
        <title>rRNA introns, odd ribosomes, and small enigmatic genomes across a large radiation of phyla.</title>
        <authorList>
            <person name="Brown C.T."/>
            <person name="Hug L.A."/>
            <person name="Thomas B.C."/>
            <person name="Sharon I."/>
            <person name="Castelle C.J."/>
            <person name="Singh A."/>
            <person name="Wilkins M.J."/>
            <person name="Williams K.H."/>
            <person name="Banfield J.F."/>
        </authorList>
    </citation>
    <scope>NUCLEOTIDE SEQUENCE [LARGE SCALE GENOMIC DNA]</scope>
</reference>
<evidence type="ECO:0000313" key="3">
    <source>
        <dbReference type="Proteomes" id="UP000034224"/>
    </source>
</evidence>
<comment type="similarity">
    <text evidence="1">Belongs to the LacAB/RpiB family.</text>
</comment>
<dbReference type="PANTHER" id="PTHR30345">
    <property type="entry name" value="RIBOSE-5-PHOSPHATE ISOMERASE B"/>
    <property type="match status" value="1"/>
</dbReference>
<dbReference type="NCBIfam" id="NF004051">
    <property type="entry name" value="PRK05571.1"/>
    <property type="match status" value="1"/>
</dbReference>
<dbReference type="GO" id="GO:0016861">
    <property type="term" value="F:intramolecular oxidoreductase activity, interconverting aldoses and ketoses"/>
    <property type="evidence" value="ECO:0007669"/>
    <property type="project" value="UniProtKB-ARBA"/>
</dbReference>
<dbReference type="EMBL" id="LCQK01000003">
    <property type="protein sequence ID" value="KKW14835.1"/>
    <property type="molecule type" value="Genomic_DNA"/>
</dbReference>
<dbReference type="InterPro" id="IPR003500">
    <property type="entry name" value="RpiB_LacA_LacB"/>
</dbReference>
<evidence type="ECO:0000256" key="1">
    <source>
        <dbReference type="ARBA" id="ARBA00008754"/>
    </source>
</evidence>
<dbReference type="SUPFAM" id="SSF89623">
    <property type="entry name" value="Ribose/Galactose isomerase RpiB/AlsB"/>
    <property type="match status" value="1"/>
</dbReference>
<dbReference type="Proteomes" id="UP000034224">
    <property type="component" value="Unassembled WGS sequence"/>
</dbReference>
<dbReference type="AlphaFoldDB" id="A0A0G1W895"/>
<name>A0A0G1W895_9BACT</name>
<dbReference type="PIRSF" id="PIRSF005384">
    <property type="entry name" value="RpiB_LacA_B"/>
    <property type="match status" value="1"/>
</dbReference>
<organism evidence="2 3">
    <name type="scientific">Candidatus Jorgensenbacteria bacterium GW2011_GWB1_50_10</name>
    <dbReference type="NCBI Taxonomy" id="1618665"/>
    <lineage>
        <taxon>Bacteria</taxon>
        <taxon>Candidatus Joergenseniibacteriota</taxon>
    </lineage>
</organism>
<proteinExistence type="inferred from homology"/>
<dbReference type="Gene3D" id="3.40.1400.10">
    <property type="entry name" value="Sugar-phosphate isomerase, RpiB/LacA/LacB"/>
    <property type="match status" value="1"/>
</dbReference>
<evidence type="ECO:0000313" key="2">
    <source>
        <dbReference type="EMBL" id="KKW14835.1"/>
    </source>
</evidence>
<gene>
    <name evidence="2" type="ORF">UY55_C0003G0051</name>
</gene>
<dbReference type="Pfam" id="PF02502">
    <property type="entry name" value="LacAB_rpiB"/>
    <property type="match status" value="1"/>
</dbReference>
<dbReference type="PANTHER" id="PTHR30345:SF0">
    <property type="entry name" value="DNA DAMAGE-REPAIR_TOLERATION PROTEIN DRT102"/>
    <property type="match status" value="1"/>
</dbReference>
<comment type="caution">
    <text evidence="2">The sequence shown here is derived from an EMBL/GenBank/DDBJ whole genome shotgun (WGS) entry which is preliminary data.</text>
</comment>